<feature type="transmembrane region" description="Helical" evidence="13">
    <location>
        <begin position="391"/>
        <end position="411"/>
    </location>
</feature>
<evidence type="ECO:0000256" key="9">
    <source>
        <dbReference type="ARBA" id="ARBA00022989"/>
    </source>
</evidence>
<sequence>MREVNLLKGNIFSALLKMALPLMGTAFVQMAYSLVDLMWLGRLSTGAVAAVGTCSFLVWIAQSITLIAKTGISVGLSQSYGKGDSEGCKSVWVSGFVLNLIFCLSLTIFYIAMRNKIIGFYNLDRDVHAMAVDYLVIISGGLIFTFLNPVLSAAFFAKGNSITPFKISIISLIINLILDPFLIFGISIFPKLGIKGAAAATVFAQMISTLLYLHIGLKSREIFVRTNYFKMPEKNYFKSILNLGFPASLQSMIHAMVGMVLNKYISSFGSLYIAVYSIGSQIESISWMTADGFSVAFSAFFGQNFGAKNYDRLHDGRREAMKIVNMIGIFTSFLLFFFARNLFTLFIPRDPMAIVKGIDYLKIMALSQYFMALEIGTTGMLNGLGLTKYPAINAMILNISRIPLALILMPILAINGIWVAMSLSSILKGIFLTLIYFYLRKKTDGFRINLKTYI</sequence>
<comment type="similarity">
    <text evidence="3">Belongs to the multi antimicrobial extrusion (MATE) (TC 2.A.66.1) family.</text>
</comment>
<gene>
    <name evidence="14" type="ORF">BIV18_00485</name>
</gene>
<keyword evidence="11 13" id="KW-0472">Membrane</keyword>
<keyword evidence="5" id="KW-0813">Transport</keyword>
<evidence type="ECO:0000256" key="10">
    <source>
        <dbReference type="ARBA" id="ARBA00023065"/>
    </source>
</evidence>
<dbReference type="InterPro" id="IPR002528">
    <property type="entry name" value="MATE_fam"/>
</dbReference>
<feature type="transmembrane region" description="Helical" evidence="13">
    <location>
        <begin position="363"/>
        <end position="384"/>
    </location>
</feature>
<dbReference type="GO" id="GO:0006811">
    <property type="term" value="P:monoatomic ion transport"/>
    <property type="evidence" value="ECO:0007669"/>
    <property type="project" value="UniProtKB-KW"/>
</dbReference>
<dbReference type="PANTHER" id="PTHR43298:SF2">
    <property type="entry name" value="FMN_FAD EXPORTER YEEO-RELATED"/>
    <property type="match status" value="1"/>
</dbReference>
<dbReference type="GO" id="GO:0042910">
    <property type="term" value="F:xenobiotic transmembrane transporter activity"/>
    <property type="evidence" value="ECO:0007669"/>
    <property type="project" value="InterPro"/>
</dbReference>
<dbReference type="PIRSF" id="PIRSF006603">
    <property type="entry name" value="DinF"/>
    <property type="match status" value="1"/>
</dbReference>
<accession>A0A1U7LXK1</accession>
<evidence type="ECO:0000256" key="1">
    <source>
        <dbReference type="ARBA" id="ARBA00003408"/>
    </source>
</evidence>
<dbReference type="AlphaFoldDB" id="A0A1U7LXK1"/>
<protein>
    <recommendedName>
        <fullName evidence="4">Probable multidrug resistance protein NorM</fullName>
    </recommendedName>
    <alternativeName>
        <fullName evidence="12">Multidrug-efflux transporter</fullName>
    </alternativeName>
</protein>
<dbReference type="NCBIfam" id="TIGR00797">
    <property type="entry name" value="matE"/>
    <property type="match status" value="1"/>
</dbReference>
<comment type="function">
    <text evidence="1">Multidrug efflux pump.</text>
</comment>
<reference evidence="14 15" key="1">
    <citation type="journal article" date="2016" name="Appl. Environ. Microbiol.">
        <title>Function and Phylogeny of Bacterial Butyryl Coenzyme A:Acetate Transferases and Their Diversity in the Proximal Colon of Swine.</title>
        <authorList>
            <person name="Trachsel J."/>
            <person name="Bayles D.O."/>
            <person name="Looft T."/>
            <person name="Levine U.Y."/>
            <person name="Allen H.K."/>
        </authorList>
    </citation>
    <scope>NUCLEOTIDE SEQUENCE [LARGE SCALE GENOMIC DNA]</scope>
    <source>
        <strain evidence="14 15">35-6-1</strain>
    </source>
</reference>
<keyword evidence="9 13" id="KW-1133">Transmembrane helix</keyword>
<dbReference type="InterPro" id="IPR050222">
    <property type="entry name" value="MATE_MdtK"/>
</dbReference>
<keyword evidence="7" id="KW-1003">Cell membrane</keyword>
<proteinExistence type="inferred from homology"/>
<dbReference type="GO" id="GO:0015297">
    <property type="term" value="F:antiporter activity"/>
    <property type="evidence" value="ECO:0007669"/>
    <property type="project" value="UniProtKB-KW"/>
</dbReference>
<feature type="transmembrane region" description="Helical" evidence="13">
    <location>
        <begin position="12"/>
        <end position="35"/>
    </location>
</feature>
<evidence type="ECO:0000256" key="11">
    <source>
        <dbReference type="ARBA" id="ARBA00023136"/>
    </source>
</evidence>
<evidence type="ECO:0000256" key="4">
    <source>
        <dbReference type="ARBA" id="ARBA00020268"/>
    </source>
</evidence>
<keyword evidence="10" id="KW-0406">Ion transport</keyword>
<dbReference type="Proteomes" id="UP000187166">
    <property type="component" value="Unassembled WGS sequence"/>
</dbReference>
<dbReference type="CDD" id="cd13140">
    <property type="entry name" value="MATE_like_1"/>
    <property type="match status" value="1"/>
</dbReference>
<evidence type="ECO:0000256" key="8">
    <source>
        <dbReference type="ARBA" id="ARBA00022692"/>
    </source>
</evidence>
<dbReference type="PANTHER" id="PTHR43298">
    <property type="entry name" value="MULTIDRUG RESISTANCE PROTEIN NORM-RELATED"/>
    <property type="match status" value="1"/>
</dbReference>
<evidence type="ECO:0000256" key="2">
    <source>
        <dbReference type="ARBA" id="ARBA00004651"/>
    </source>
</evidence>
<feature type="transmembrane region" description="Helical" evidence="13">
    <location>
        <begin position="169"/>
        <end position="190"/>
    </location>
</feature>
<comment type="subcellular location">
    <subcellularLocation>
        <location evidence="2">Cell membrane</location>
        <topology evidence="2">Multi-pass membrane protein</topology>
    </subcellularLocation>
</comment>
<feature type="transmembrane region" description="Helical" evidence="13">
    <location>
        <begin position="47"/>
        <end position="69"/>
    </location>
</feature>
<dbReference type="STRING" id="1465756.BIV18_00485"/>
<feature type="transmembrane region" description="Helical" evidence="13">
    <location>
        <begin position="285"/>
        <end position="302"/>
    </location>
</feature>
<feature type="transmembrane region" description="Helical" evidence="13">
    <location>
        <begin position="196"/>
        <end position="215"/>
    </location>
</feature>
<organism evidence="14 15">
    <name type="scientific">Peptoniphilus porci</name>
    <dbReference type="NCBI Taxonomy" id="2652280"/>
    <lineage>
        <taxon>Bacteria</taxon>
        <taxon>Bacillati</taxon>
        <taxon>Bacillota</taxon>
        <taxon>Tissierellia</taxon>
        <taxon>Tissierellales</taxon>
        <taxon>Peptoniphilaceae</taxon>
        <taxon>Peptoniphilus</taxon>
    </lineage>
</organism>
<evidence type="ECO:0000313" key="14">
    <source>
        <dbReference type="EMBL" id="OLR64139.1"/>
    </source>
</evidence>
<feature type="transmembrane region" description="Helical" evidence="13">
    <location>
        <begin position="90"/>
        <end position="112"/>
    </location>
</feature>
<evidence type="ECO:0000256" key="12">
    <source>
        <dbReference type="ARBA" id="ARBA00031636"/>
    </source>
</evidence>
<evidence type="ECO:0000256" key="6">
    <source>
        <dbReference type="ARBA" id="ARBA00022449"/>
    </source>
</evidence>
<evidence type="ECO:0000256" key="13">
    <source>
        <dbReference type="SAM" id="Phobius"/>
    </source>
</evidence>
<dbReference type="GO" id="GO:0005886">
    <property type="term" value="C:plasma membrane"/>
    <property type="evidence" value="ECO:0007669"/>
    <property type="project" value="UniProtKB-SubCell"/>
</dbReference>
<feature type="transmembrane region" description="Helical" evidence="13">
    <location>
        <begin position="417"/>
        <end position="439"/>
    </location>
</feature>
<keyword evidence="6" id="KW-0050">Antiport</keyword>
<dbReference type="EMBL" id="MJIH01000001">
    <property type="protein sequence ID" value="OLR64139.1"/>
    <property type="molecule type" value="Genomic_DNA"/>
</dbReference>
<evidence type="ECO:0000256" key="5">
    <source>
        <dbReference type="ARBA" id="ARBA00022448"/>
    </source>
</evidence>
<feature type="transmembrane region" description="Helical" evidence="13">
    <location>
        <begin position="323"/>
        <end position="343"/>
    </location>
</feature>
<dbReference type="InterPro" id="IPR048279">
    <property type="entry name" value="MdtK-like"/>
</dbReference>
<evidence type="ECO:0000313" key="15">
    <source>
        <dbReference type="Proteomes" id="UP000187166"/>
    </source>
</evidence>
<evidence type="ECO:0000256" key="7">
    <source>
        <dbReference type="ARBA" id="ARBA00022475"/>
    </source>
</evidence>
<dbReference type="Pfam" id="PF01554">
    <property type="entry name" value="MatE"/>
    <property type="match status" value="2"/>
</dbReference>
<keyword evidence="15" id="KW-1185">Reference proteome</keyword>
<comment type="caution">
    <text evidence="14">The sequence shown here is derived from an EMBL/GenBank/DDBJ whole genome shotgun (WGS) entry which is preliminary data.</text>
</comment>
<name>A0A1U7LXK1_9FIRM</name>
<feature type="transmembrane region" description="Helical" evidence="13">
    <location>
        <begin position="132"/>
        <end position="157"/>
    </location>
</feature>
<feature type="transmembrane region" description="Helical" evidence="13">
    <location>
        <begin position="240"/>
        <end position="265"/>
    </location>
</feature>
<evidence type="ECO:0000256" key="3">
    <source>
        <dbReference type="ARBA" id="ARBA00010199"/>
    </source>
</evidence>
<keyword evidence="8 13" id="KW-0812">Transmembrane</keyword>